<dbReference type="EMBL" id="NMUH01002893">
    <property type="protein sequence ID" value="MQM02649.1"/>
    <property type="molecule type" value="Genomic_DNA"/>
</dbReference>
<dbReference type="AlphaFoldDB" id="A0A843W0F3"/>
<evidence type="ECO:0000313" key="1">
    <source>
        <dbReference type="EMBL" id="MQM02649.1"/>
    </source>
</evidence>
<sequence length="139" mass="15494">MPPTGCVPKPKAKVDVPCIPQTLPLVSMTWWRTGSKTTAISGLKPSRVGRSNGTCKPTLEIEFNGIDSPKGTWRSKPQFEIQELERRLPRWDNDEHIKMGYIASATSLDLADIWAICRFFGICKPVWDGAPSPSKTETH</sequence>
<dbReference type="Proteomes" id="UP000652761">
    <property type="component" value="Unassembled WGS sequence"/>
</dbReference>
<accession>A0A843W0F3</accession>
<gene>
    <name evidence="1" type="ORF">Taro_035418</name>
</gene>
<evidence type="ECO:0000313" key="2">
    <source>
        <dbReference type="Proteomes" id="UP000652761"/>
    </source>
</evidence>
<comment type="caution">
    <text evidence="1">The sequence shown here is derived from an EMBL/GenBank/DDBJ whole genome shotgun (WGS) entry which is preliminary data.</text>
</comment>
<reference evidence="1" key="1">
    <citation type="submission" date="2017-07" db="EMBL/GenBank/DDBJ databases">
        <title>Taro Niue Genome Assembly and Annotation.</title>
        <authorList>
            <person name="Atibalentja N."/>
            <person name="Keating K."/>
            <person name="Fields C.J."/>
        </authorList>
    </citation>
    <scope>NUCLEOTIDE SEQUENCE</scope>
    <source>
        <strain evidence="1">Niue_2</strain>
        <tissue evidence="1">Leaf</tissue>
    </source>
</reference>
<feature type="non-terminal residue" evidence="1">
    <location>
        <position position="1"/>
    </location>
</feature>
<keyword evidence="2" id="KW-1185">Reference proteome</keyword>
<protein>
    <submittedName>
        <fullName evidence="1">Uncharacterized protein</fullName>
    </submittedName>
</protein>
<proteinExistence type="predicted"/>
<organism evidence="1 2">
    <name type="scientific">Colocasia esculenta</name>
    <name type="common">Wild taro</name>
    <name type="synonym">Arum esculentum</name>
    <dbReference type="NCBI Taxonomy" id="4460"/>
    <lineage>
        <taxon>Eukaryota</taxon>
        <taxon>Viridiplantae</taxon>
        <taxon>Streptophyta</taxon>
        <taxon>Embryophyta</taxon>
        <taxon>Tracheophyta</taxon>
        <taxon>Spermatophyta</taxon>
        <taxon>Magnoliopsida</taxon>
        <taxon>Liliopsida</taxon>
        <taxon>Araceae</taxon>
        <taxon>Aroideae</taxon>
        <taxon>Colocasieae</taxon>
        <taxon>Colocasia</taxon>
    </lineage>
</organism>
<name>A0A843W0F3_COLES</name>